<dbReference type="Proteomes" id="UP001370490">
    <property type="component" value="Unassembled WGS sequence"/>
</dbReference>
<comment type="caution">
    <text evidence="2">The sequence shown here is derived from an EMBL/GenBank/DDBJ whole genome shotgun (WGS) entry which is preliminary data.</text>
</comment>
<feature type="region of interest" description="Disordered" evidence="1">
    <location>
        <begin position="172"/>
        <end position="200"/>
    </location>
</feature>
<evidence type="ECO:0000256" key="1">
    <source>
        <dbReference type="SAM" id="MobiDB-lite"/>
    </source>
</evidence>
<gene>
    <name evidence="2" type="ORF">RJ641_009398</name>
</gene>
<keyword evidence="3" id="KW-1185">Reference proteome</keyword>
<protein>
    <submittedName>
        <fullName evidence="2">Uncharacterized protein</fullName>
    </submittedName>
</protein>
<reference evidence="2 3" key="1">
    <citation type="submission" date="2023-12" db="EMBL/GenBank/DDBJ databases">
        <title>A high-quality genome assembly for Dillenia turbinata (Dilleniales).</title>
        <authorList>
            <person name="Chanderbali A."/>
        </authorList>
    </citation>
    <scope>NUCLEOTIDE SEQUENCE [LARGE SCALE GENOMIC DNA]</scope>
    <source>
        <strain evidence="2">LSX21</strain>
        <tissue evidence="2">Leaf</tissue>
    </source>
</reference>
<proteinExistence type="predicted"/>
<feature type="region of interest" description="Disordered" evidence="1">
    <location>
        <begin position="91"/>
        <end position="133"/>
    </location>
</feature>
<name>A0AAN8V996_9MAGN</name>
<evidence type="ECO:0000313" key="2">
    <source>
        <dbReference type="EMBL" id="KAK6925072.1"/>
    </source>
</evidence>
<organism evidence="2 3">
    <name type="scientific">Dillenia turbinata</name>
    <dbReference type="NCBI Taxonomy" id="194707"/>
    <lineage>
        <taxon>Eukaryota</taxon>
        <taxon>Viridiplantae</taxon>
        <taxon>Streptophyta</taxon>
        <taxon>Embryophyta</taxon>
        <taxon>Tracheophyta</taxon>
        <taxon>Spermatophyta</taxon>
        <taxon>Magnoliopsida</taxon>
        <taxon>eudicotyledons</taxon>
        <taxon>Gunneridae</taxon>
        <taxon>Pentapetalae</taxon>
        <taxon>Dilleniales</taxon>
        <taxon>Dilleniaceae</taxon>
        <taxon>Dillenia</taxon>
    </lineage>
</organism>
<accession>A0AAN8V996</accession>
<dbReference type="AlphaFoldDB" id="A0AAN8V996"/>
<dbReference type="EMBL" id="JBAMMX010000016">
    <property type="protein sequence ID" value="KAK6925072.1"/>
    <property type="molecule type" value="Genomic_DNA"/>
</dbReference>
<feature type="compositionally biased region" description="Polar residues" evidence="1">
    <location>
        <begin position="92"/>
        <end position="106"/>
    </location>
</feature>
<sequence length="225" mass="25296">MDDEFHDIRPTWFNDCISNLTKNAIPRGSRCFFMKTLKKVPERWVCKECSLQQNNSHQPSENGRMQHQFKWQKAVGTRKVKFISPEEAAPQISGSWKSSPTISVSTPRRPLVSSDHAAPSMFSSPKEESRGTGVKFSGHLNPSVPGTKKPCPILEQQPQTVKYLKREPSCSAQIKKEASEDSAVVDRKGELSKSSSERARGGMHDMNLLSQRITRLLAYQGTAFF</sequence>
<evidence type="ECO:0000313" key="3">
    <source>
        <dbReference type="Proteomes" id="UP001370490"/>
    </source>
</evidence>